<evidence type="ECO:0000256" key="1">
    <source>
        <dbReference type="PIRSR" id="PIRSR001217-1"/>
    </source>
</evidence>
<dbReference type="InterPro" id="IPR047217">
    <property type="entry name" value="S49_SppA_67K_type_N"/>
</dbReference>
<dbReference type="GO" id="GO:0006465">
    <property type="term" value="P:signal peptide processing"/>
    <property type="evidence" value="ECO:0007669"/>
    <property type="project" value="InterPro"/>
</dbReference>
<dbReference type="SUPFAM" id="SSF52096">
    <property type="entry name" value="ClpP/crotonase"/>
    <property type="match status" value="2"/>
</dbReference>
<comment type="caution">
    <text evidence="4">The sequence shown here is derived from an EMBL/GenBank/DDBJ whole genome shotgun (WGS) entry which is preliminary data.</text>
</comment>
<proteinExistence type="predicted"/>
<dbReference type="NCBIfam" id="TIGR00705">
    <property type="entry name" value="SppA_67K"/>
    <property type="match status" value="1"/>
</dbReference>
<accession>K1JJB8</accession>
<dbReference type="Pfam" id="PF01343">
    <property type="entry name" value="Peptidase_S49"/>
    <property type="match status" value="2"/>
</dbReference>
<dbReference type="PANTHER" id="PTHR33209:SF2">
    <property type="entry name" value="CHROMOSOME UNDETERMINED SCAFFOLD_55, WHOLE GENOME SHOTGUN SEQUENCE"/>
    <property type="match status" value="1"/>
</dbReference>
<sequence length="592" mass="62980">MFSRIAAAYALLDGVRRLLVNLLFLLTLVTLAVVFWVASEAPNLPKGTLLRIDLVGEVKESGPAEPSFMLSMFGQDSFEENTRLADVVDALDRAAHDDRIAGVVLRVDDLAGAGMASIREIGAAIDRYRQTSGHQVWTWSISYTQPQYLVAAHADHVGIHPMGDAIVKGLSATTFYWGPLLNAAGLEVEVHKAGAFKSAPEIFTSGRPSAESLAAQKSYMDDAWAGLVSRLEARRGLVNGTVEKFIAGIAKDGTAEKSLSVFFREAGLIDELETRDAYLQKLADKYAGGQVKDLKAIDATAYLAATETVSAGDTVAVLIAEGEITGMPELGGMTPDGINGVIDEIQEDPKVKALVVRVNSLGGDAVAAELIRARLVEYKKKTGNPVIISMGDTAASGGYWIATAGDRIVADPLSITGSIGVFAMSVHAEGLREELKVGRGGYRTTPLADFGNPAAAPGDVERRLIEGGVSRTYADFKKLVAESRGMSVEEVERVAQGRVWTGAQAVKFGLADAQGGMDEALKLACREAKLPAETASVLWEPVDTSWRGALRAFLQSRAGAAVGKVLEVRQALDALAAQSNRPLAWAPFEPTL</sequence>
<dbReference type="InterPro" id="IPR002142">
    <property type="entry name" value="Peptidase_S49"/>
</dbReference>
<keyword evidence="2" id="KW-0472">Membrane</keyword>
<evidence type="ECO:0000313" key="4">
    <source>
        <dbReference type="EMBL" id="EKB31720.1"/>
    </source>
</evidence>
<dbReference type="PANTHER" id="PTHR33209">
    <property type="entry name" value="PROTEASE 4"/>
    <property type="match status" value="1"/>
</dbReference>
<dbReference type="CDD" id="cd07018">
    <property type="entry name" value="S49_SppA_67K_type"/>
    <property type="match status" value="1"/>
</dbReference>
<dbReference type="STRING" id="742823.HMPREF9465_00588"/>
<feature type="domain" description="Peptidase S49" evidence="3">
    <location>
        <begin position="132"/>
        <end position="284"/>
    </location>
</feature>
<dbReference type="HOGENOM" id="CLU_008856_1_1_4"/>
<evidence type="ECO:0000313" key="5">
    <source>
        <dbReference type="Proteomes" id="UP000005835"/>
    </source>
</evidence>
<organism evidence="4 5">
    <name type="scientific">Sutterella wadsworthensis 2_1_59BFAA</name>
    <dbReference type="NCBI Taxonomy" id="742823"/>
    <lineage>
        <taxon>Bacteria</taxon>
        <taxon>Pseudomonadati</taxon>
        <taxon>Pseudomonadota</taxon>
        <taxon>Betaproteobacteria</taxon>
        <taxon>Burkholderiales</taxon>
        <taxon>Sutterellaceae</taxon>
        <taxon>Sutterella</taxon>
    </lineage>
</organism>
<evidence type="ECO:0000256" key="2">
    <source>
        <dbReference type="SAM" id="Phobius"/>
    </source>
</evidence>
<keyword evidence="2" id="KW-0812">Transmembrane</keyword>
<feature type="domain" description="Peptidase S49" evidence="3">
    <location>
        <begin position="380"/>
        <end position="529"/>
    </location>
</feature>
<dbReference type="InterPro" id="IPR004634">
    <property type="entry name" value="Pept_S49_pIV"/>
</dbReference>
<dbReference type="GO" id="GO:0016020">
    <property type="term" value="C:membrane"/>
    <property type="evidence" value="ECO:0007669"/>
    <property type="project" value="InterPro"/>
</dbReference>
<dbReference type="GO" id="GO:0008233">
    <property type="term" value="F:peptidase activity"/>
    <property type="evidence" value="ECO:0007669"/>
    <property type="project" value="InterPro"/>
</dbReference>
<keyword evidence="5" id="KW-1185">Reference proteome</keyword>
<gene>
    <name evidence="4" type="ORF">HMPREF9465_00588</name>
</gene>
<dbReference type="PATRIC" id="fig|742823.3.peg.588"/>
<name>K1JJB8_9BURK</name>
<dbReference type="PIRSF" id="PIRSF001217">
    <property type="entry name" value="Protease_4_SppA"/>
    <property type="match status" value="1"/>
</dbReference>
<dbReference type="AlphaFoldDB" id="K1JJB8"/>
<feature type="transmembrane region" description="Helical" evidence="2">
    <location>
        <begin position="18"/>
        <end position="38"/>
    </location>
</feature>
<dbReference type="InterPro" id="IPR047272">
    <property type="entry name" value="S49_SppA_C"/>
</dbReference>
<feature type="active site" description="Proton donor/acceptor" evidence="1">
    <location>
        <position position="197"/>
    </location>
</feature>
<dbReference type="RefSeq" id="WP_005433998.1">
    <property type="nucleotide sequence ID" value="NZ_JH815514.1"/>
</dbReference>
<dbReference type="InterPro" id="IPR029045">
    <property type="entry name" value="ClpP/crotonase-like_dom_sf"/>
</dbReference>
<protein>
    <submittedName>
        <fullName evidence="4">Signal peptide peptidase SppA, 67K type</fullName>
    </submittedName>
</protein>
<reference evidence="4 5" key="1">
    <citation type="submission" date="2012-05" db="EMBL/GenBank/DDBJ databases">
        <title>The Genome Sequence of Sutterella wadsworthensis 2_1_59BFAA.</title>
        <authorList>
            <consortium name="The Broad Institute Genome Sequencing Platform"/>
            <person name="Earl A."/>
            <person name="Ward D."/>
            <person name="Feldgarden M."/>
            <person name="Gevers D."/>
            <person name="Daigneault M."/>
            <person name="Strauss J."/>
            <person name="Allen-Vercoe E."/>
            <person name="Walker B."/>
            <person name="Young S.K."/>
            <person name="Zeng Q."/>
            <person name="Gargeya S."/>
            <person name="Fitzgerald M."/>
            <person name="Haas B."/>
            <person name="Abouelleil A."/>
            <person name="Alvarado L."/>
            <person name="Arachchi H.M."/>
            <person name="Berlin A.M."/>
            <person name="Chapman S.B."/>
            <person name="Goldberg J."/>
            <person name="Griggs A."/>
            <person name="Gujja S."/>
            <person name="Hansen M."/>
            <person name="Howarth C."/>
            <person name="Imamovic A."/>
            <person name="Larimer J."/>
            <person name="McCowen C."/>
            <person name="Montmayeur A."/>
            <person name="Murphy C."/>
            <person name="Neiman D."/>
            <person name="Pearson M."/>
            <person name="Priest M."/>
            <person name="Roberts A."/>
            <person name="Saif S."/>
            <person name="Shea T."/>
            <person name="Sisk P."/>
            <person name="Sykes S."/>
            <person name="Wortman J."/>
            <person name="Nusbaum C."/>
            <person name="Birren B."/>
        </authorList>
    </citation>
    <scope>NUCLEOTIDE SEQUENCE [LARGE SCALE GENOMIC DNA]</scope>
    <source>
        <strain evidence="4 5">2_1_59BFAA</strain>
    </source>
</reference>
<evidence type="ECO:0000259" key="3">
    <source>
        <dbReference type="Pfam" id="PF01343"/>
    </source>
</evidence>
<dbReference type="eggNOG" id="COG0616">
    <property type="taxonomic scope" value="Bacteria"/>
</dbReference>
<keyword evidence="2" id="KW-1133">Transmembrane helix</keyword>
<dbReference type="EMBL" id="ADMG01000017">
    <property type="protein sequence ID" value="EKB31720.1"/>
    <property type="molecule type" value="Genomic_DNA"/>
</dbReference>
<dbReference type="OrthoDB" id="9764363at2"/>
<feature type="active site" description="Nucleophile" evidence="1">
    <location>
        <position position="396"/>
    </location>
</feature>
<dbReference type="CDD" id="cd07023">
    <property type="entry name" value="S49_Sppa_N_C"/>
    <property type="match status" value="1"/>
</dbReference>
<dbReference type="Gene3D" id="3.90.226.10">
    <property type="entry name" value="2-enoyl-CoA Hydratase, Chain A, domain 1"/>
    <property type="match status" value="3"/>
</dbReference>
<dbReference type="Proteomes" id="UP000005835">
    <property type="component" value="Unassembled WGS sequence"/>
</dbReference>